<organism evidence="1 2">
    <name type="scientific">Citricoccus parietis</name>
    <dbReference type="NCBI Taxonomy" id="592307"/>
    <lineage>
        <taxon>Bacteria</taxon>
        <taxon>Bacillati</taxon>
        <taxon>Actinomycetota</taxon>
        <taxon>Actinomycetes</taxon>
        <taxon>Micrococcales</taxon>
        <taxon>Micrococcaceae</taxon>
        <taxon>Citricoccus</taxon>
    </lineage>
</organism>
<accession>A0ABV5G5H1</accession>
<proteinExistence type="predicted"/>
<keyword evidence="2" id="KW-1185">Reference proteome</keyword>
<comment type="caution">
    <text evidence="1">The sequence shown here is derived from an EMBL/GenBank/DDBJ whole genome shotgun (WGS) entry which is preliminary data.</text>
</comment>
<sequence>MAALAASAARIRSITSRISDSFPCCSFAGCSFPCGVVSVMVSLDEVWSLG</sequence>
<dbReference type="Proteomes" id="UP001589575">
    <property type="component" value="Unassembled WGS sequence"/>
</dbReference>
<dbReference type="EMBL" id="JBHMFI010000002">
    <property type="protein sequence ID" value="MFB9074193.1"/>
    <property type="molecule type" value="Genomic_DNA"/>
</dbReference>
<reference evidence="1 2" key="1">
    <citation type="submission" date="2024-09" db="EMBL/GenBank/DDBJ databases">
        <authorList>
            <person name="Sun Q."/>
            <person name="Mori K."/>
        </authorList>
    </citation>
    <scope>NUCLEOTIDE SEQUENCE [LARGE SCALE GENOMIC DNA]</scope>
    <source>
        <strain evidence="1 2">CCM 7609</strain>
    </source>
</reference>
<gene>
    <name evidence="1" type="ORF">ACFFX0_24555</name>
</gene>
<evidence type="ECO:0000313" key="1">
    <source>
        <dbReference type="EMBL" id="MFB9074193.1"/>
    </source>
</evidence>
<evidence type="ECO:0000313" key="2">
    <source>
        <dbReference type="Proteomes" id="UP001589575"/>
    </source>
</evidence>
<protein>
    <submittedName>
        <fullName evidence="1">Uncharacterized protein</fullName>
    </submittedName>
</protein>
<name>A0ABV5G5H1_9MICC</name>